<comment type="caution">
    <text evidence="2">The sequence shown here is derived from an EMBL/GenBank/DDBJ whole genome shotgun (WGS) entry which is preliminary data.</text>
</comment>
<proteinExistence type="predicted"/>
<evidence type="ECO:0000313" key="3">
    <source>
        <dbReference type="Proteomes" id="UP000295083"/>
    </source>
</evidence>
<name>A0A4V3HRA2_9PEZI</name>
<accession>A0A4V3HRA2</accession>
<gene>
    <name evidence="2" type="ORF">C8035_v001994</name>
</gene>
<dbReference type="AlphaFoldDB" id="A0A4V3HRA2"/>
<reference evidence="2 3" key="1">
    <citation type="submission" date="2018-11" db="EMBL/GenBank/DDBJ databases">
        <title>Genome sequence and assembly of Colletotrichum spinosum.</title>
        <authorList>
            <person name="Gan P."/>
            <person name="Shirasu K."/>
        </authorList>
    </citation>
    <scope>NUCLEOTIDE SEQUENCE [LARGE SCALE GENOMIC DNA]</scope>
    <source>
        <strain evidence="2 3">CBS 515.97</strain>
    </source>
</reference>
<dbReference type="Proteomes" id="UP000295083">
    <property type="component" value="Unassembled WGS sequence"/>
</dbReference>
<sequence length="89" mass="9661">MANREVVSLSPSPPLGPGPGPGPGHWGPLFWLSADNLARKSRPEPSATQPNIDAHGIAYCSTTWNPRTFALTRRRIPRKAPQLVVIVNN</sequence>
<feature type="region of interest" description="Disordered" evidence="1">
    <location>
        <begin position="1"/>
        <end position="27"/>
    </location>
</feature>
<evidence type="ECO:0000313" key="2">
    <source>
        <dbReference type="EMBL" id="TDZ30889.1"/>
    </source>
</evidence>
<protein>
    <submittedName>
        <fullName evidence="2">Uncharacterized protein</fullName>
    </submittedName>
</protein>
<keyword evidence="3" id="KW-1185">Reference proteome</keyword>
<dbReference type="EMBL" id="QAPG01000115">
    <property type="protein sequence ID" value="TDZ30889.1"/>
    <property type="molecule type" value="Genomic_DNA"/>
</dbReference>
<organism evidence="2 3">
    <name type="scientific">Colletotrichum spinosum</name>
    <dbReference type="NCBI Taxonomy" id="1347390"/>
    <lineage>
        <taxon>Eukaryota</taxon>
        <taxon>Fungi</taxon>
        <taxon>Dikarya</taxon>
        <taxon>Ascomycota</taxon>
        <taxon>Pezizomycotina</taxon>
        <taxon>Sordariomycetes</taxon>
        <taxon>Hypocreomycetidae</taxon>
        <taxon>Glomerellales</taxon>
        <taxon>Glomerellaceae</taxon>
        <taxon>Colletotrichum</taxon>
        <taxon>Colletotrichum orbiculare species complex</taxon>
    </lineage>
</organism>
<feature type="compositionally biased region" description="Pro residues" evidence="1">
    <location>
        <begin position="11"/>
        <end position="22"/>
    </location>
</feature>
<evidence type="ECO:0000256" key="1">
    <source>
        <dbReference type="SAM" id="MobiDB-lite"/>
    </source>
</evidence>